<dbReference type="InterPro" id="IPR002130">
    <property type="entry name" value="Cyclophilin-type_PPIase_dom"/>
</dbReference>
<keyword evidence="1" id="KW-0413">Isomerase</keyword>
<dbReference type="eggNOG" id="KOG0865">
    <property type="taxonomic scope" value="Eukaryota"/>
</dbReference>
<proteinExistence type="inferred from homology"/>
<dbReference type="SUPFAM" id="SSF50891">
    <property type="entry name" value="Cyclophilin-like"/>
    <property type="match status" value="1"/>
</dbReference>
<dbReference type="InterPro" id="IPR029000">
    <property type="entry name" value="Cyclophilin-like_dom_sf"/>
</dbReference>
<keyword evidence="1" id="KW-0697">Rotamase</keyword>
<dbReference type="EMBL" id="GL377611">
    <property type="protein sequence ID" value="EFJ18131.1"/>
    <property type="molecule type" value="Genomic_DNA"/>
</dbReference>
<reference evidence="4 5" key="1">
    <citation type="journal article" date="2011" name="Science">
        <title>The Selaginella genome identifies genetic changes associated with the evolution of vascular plants.</title>
        <authorList>
            <person name="Banks J.A."/>
            <person name="Nishiyama T."/>
            <person name="Hasebe M."/>
            <person name="Bowman J.L."/>
            <person name="Gribskov M."/>
            <person name="dePamphilis C."/>
            <person name="Albert V.A."/>
            <person name="Aono N."/>
            <person name="Aoyama T."/>
            <person name="Ambrose B.A."/>
            <person name="Ashton N.W."/>
            <person name="Axtell M.J."/>
            <person name="Barker E."/>
            <person name="Barker M.S."/>
            <person name="Bennetzen J.L."/>
            <person name="Bonawitz N.D."/>
            <person name="Chapple C."/>
            <person name="Cheng C."/>
            <person name="Correa L.G."/>
            <person name="Dacre M."/>
            <person name="DeBarry J."/>
            <person name="Dreyer I."/>
            <person name="Elias M."/>
            <person name="Engstrom E.M."/>
            <person name="Estelle M."/>
            <person name="Feng L."/>
            <person name="Finet C."/>
            <person name="Floyd S.K."/>
            <person name="Frommer W.B."/>
            <person name="Fujita T."/>
            <person name="Gramzow L."/>
            <person name="Gutensohn M."/>
            <person name="Harholt J."/>
            <person name="Hattori M."/>
            <person name="Heyl A."/>
            <person name="Hirai T."/>
            <person name="Hiwatashi Y."/>
            <person name="Ishikawa M."/>
            <person name="Iwata M."/>
            <person name="Karol K.G."/>
            <person name="Koehler B."/>
            <person name="Kolukisaoglu U."/>
            <person name="Kubo M."/>
            <person name="Kurata T."/>
            <person name="Lalonde S."/>
            <person name="Li K."/>
            <person name="Li Y."/>
            <person name="Litt A."/>
            <person name="Lyons E."/>
            <person name="Manning G."/>
            <person name="Maruyama T."/>
            <person name="Michael T.P."/>
            <person name="Mikami K."/>
            <person name="Miyazaki S."/>
            <person name="Morinaga S."/>
            <person name="Murata T."/>
            <person name="Mueller-Roeber B."/>
            <person name="Nelson D.R."/>
            <person name="Obara M."/>
            <person name="Oguri Y."/>
            <person name="Olmstead R.G."/>
            <person name="Onodera N."/>
            <person name="Petersen B.L."/>
            <person name="Pils B."/>
            <person name="Prigge M."/>
            <person name="Rensing S.A."/>
            <person name="Riano-Pachon D.M."/>
            <person name="Roberts A.W."/>
            <person name="Sato Y."/>
            <person name="Scheller H.V."/>
            <person name="Schulz B."/>
            <person name="Schulz C."/>
            <person name="Shakirov E.V."/>
            <person name="Shibagaki N."/>
            <person name="Shinohara N."/>
            <person name="Shippen D.E."/>
            <person name="Soerensen I."/>
            <person name="Sotooka R."/>
            <person name="Sugimoto N."/>
            <person name="Sugita M."/>
            <person name="Sumikawa N."/>
            <person name="Tanurdzic M."/>
            <person name="Theissen G."/>
            <person name="Ulvskov P."/>
            <person name="Wakazuki S."/>
            <person name="Weng J.K."/>
            <person name="Willats W.W."/>
            <person name="Wipf D."/>
            <person name="Wolf P.G."/>
            <person name="Yang L."/>
            <person name="Zimmer A.D."/>
            <person name="Zhu Q."/>
            <person name="Mitros T."/>
            <person name="Hellsten U."/>
            <person name="Loque D."/>
            <person name="Otillar R."/>
            <person name="Salamov A."/>
            <person name="Schmutz J."/>
            <person name="Shapiro H."/>
            <person name="Lindquist E."/>
            <person name="Lucas S."/>
            <person name="Rokhsar D."/>
            <person name="Grigoriev I.V."/>
        </authorList>
    </citation>
    <scope>NUCLEOTIDE SEQUENCE [LARGE SCALE GENOMIC DNA]</scope>
</reference>
<name>D8SC54_SELML</name>
<feature type="domain" description="PPIase cyclophilin-type" evidence="3">
    <location>
        <begin position="31"/>
        <end position="228"/>
    </location>
</feature>
<dbReference type="Proteomes" id="UP000001514">
    <property type="component" value="Unassembled WGS sequence"/>
</dbReference>
<gene>
    <name evidence="4" type="ORF">SELMODRAFT_57543</name>
</gene>
<comment type="function">
    <text evidence="1">PPIases accelerate the folding of proteins. It catalyzes the cis-trans isomerization of proline imidic peptide bonds in oligopeptides.</text>
</comment>
<dbReference type="PRINTS" id="PR00153">
    <property type="entry name" value="CSAPPISMRASE"/>
</dbReference>
<organism evidence="5">
    <name type="scientific">Selaginella moellendorffii</name>
    <name type="common">Spikemoss</name>
    <dbReference type="NCBI Taxonomy" id="88036"/>
    <lineage>
        <taxon>Eukaryota</taxon>
        <taxon>Viridiplantae</taxon>
        <taxon>Streptophyta</taxon>
        <taxon>Embryophyta</taxon>
        <taxon>Tracheophyta</taxon>
        <taxon>Lycopodiopsida</taxon>
        <taxon>Selaginellales</taxon>
        <taxon>Selaginellaceae</taxon>
        <taxon>Selaginella</taxon>
    </lineage>
</organism>
<dbReference type="Gene3D" id="2.40.100.10">
    <property type="entry name" value="Cyclophilin-like"/>
    <property type="match status" value="1"/>
</dbReference>
<comment type="catalytic activity">
    <reaction evidence="1">
        <text>[protein]-peptidylproline (omega=180) = [protein]-peptidylproline (omega=0)</text>
        <dbReference type="Rhea" id="RHEA:16237"/>
        <dbReference type="Rhea" id="RHEA-COMP:10747"/>
        <dbReference type="Rhea" id="RHEA-COMP:10748"/>
        <dbReference type="ChEBI" id="CHEBI:83833"/>
        <dbReference type="ChEBI" id="CHEBI:83834"/>
        <dbReference type="EC" id="5.2.1.8"/>
    </reaction>
</comment>
<dbReference type="InParanoid" id="D8SC54"/>
<accession>D8SC54</accession>
<dbReference type="OMA" id="ITTEPAC"/>
<feature type="region of interest" description="Disordered" evidence="2">
    <location>
        <begin position="84"/>
        <end position="109"/>
    </location>
</feature>
<evidence type="ECO:0000256" key="1">
    <source>
        <dbReference type="RuleBase" id="RU363019"/>
    </source>
</evidence>
<evidence type="ECO:0000313" key="4">
    <source>
        <dbReference type="EMBL" id="EFJ18131.1"/>
    </source>
</evidence>
<sequence length="228" mass="24639">DTSITDRVFFNLGLCQSSNTPAGGRPTCSDSDSQPLGRVVIGLYGNQVPHTTRLIKAMATGAAGSSYQGTVFHKVIQGRYIQAGHQGSKEKGEVSPPSPDYLESNPDTVSPRSFLLRHSRPGTVSLCLAENDDDESIRLNPDYRNVQSIFHLGPGPAPDLDNRNIVFGTVLQGIDIVASIAAMPTFKPSDRVREFNNIAQILGDVRASNARSSWYRPVKPVLITSCGE</sequence>
<dbReference type="PANTHER" id="PTHR47875">
    <property type="entry name" value="PEPTIDYL-PROLYL CIS-TRANS ISOMERASE CYP28, CHLOROPLASTIC"/>
    <property type="match status" value="1"/>
</dbReference>
<dbReference type="FunFam" id="2.40.100.10:FF:000037">
    <property type="entry name" value="Peptidyl-prolyl cis-trans isomerase"/>
    <property type="match status" value="1"/>
</dbReference>
<evidence type="ECO:0000313" key="5">
    <source>
        <dbReference type="Proteomes" id="UP000001514"/>
    </source>
</evidence>
<keyword evidence="5" id="KW-1185">Reference proteome</keyword>
<dbReference type="FunCoup" id="D8SC54">
    <property type="interactions" value="1424"/>
</dbReference>
<dbReference type="PROSITE" id="PS50072">
    <property type="entry name" value="CSA_PPIASE_2"/>
    <property type="match status" value="1"/>
</dbReference>
<evidence type="ECO:0000256" key="2">
    <source>
        <dbReference type="SAM" id="MobiDB-lite"/>
    </source>
</evidence>
<dbReference type="HOGENOM" id="CLU_012062_11_1_1"/>
<dbReference type="InterPro" id="IPR044178">
    <property type="entry name" value="CYP28-like"/>
</dbReference>
<feature type="non-terminal residue" evidence="4">
    <location>
        <position position="1"/>
    </location>
</feature>
<dbReference type="EC" id="5.2.1.8" evidence="1"/>
<protein>
    <recommendedName>
        <fullName evidence="1">Peptidyl-prolyl cis-trans isomerase</fullName>
        <shortName evidence="1">PPIase</shortName>
        <ecNumber evidence="1">5.2.1.8</ecNumber>
    </recommendedName>
</protein>
<dbReference type="Pfam" id="PF00160">
    <property type="entry name" value="Pro_isomerase"/>
    <property type="match status" value="1"/>
</dbReference>
<evidence type="ECO:0000259" key="3">
    <source>
        <dbReference type="PROSITE" id="PS50072"/>
    </source>
</evidence>
<feature type="non-terminal residue" evidence="4">
    <location>
        <position position="228"/>
    </location>
</feature>
<dbReference type="KEGG" id="smo:SELMODRAFT_57543"/>
<dbReference type="Gramene" id="EFJ18131">
    <property type="protein sequence ID" value="EFJ18131"/>
    <property type="gene ID" value="SELMODRAFT_57543"/>
</dbReference>
<dbReference type="GO" id="GO:0003755">
    <property type="term" value="F:peptidyl-prolyl cis-trans isomerase activity"/>
    <property type="evidence" value="ECO:0007669"/>
    <property type="project" value="UniProtKB-UniRule"/>
</dbReference>
<dbReference type="STRING" id="88036.D8SC54"/>
<comment type="similarity">
    <text evidence="1">Belongs to the cyclophilin-type PPIase family.</text>
</comment>
<dbReference type="PANTHER" id="PTHR47875:SF1">
    <property type="entry name" value="PEPTIDYL-PROLYL CIS-TRANS ISOMERASE CYP28, CHLOROPLASTIC"/>
    <property type="match status" value="1"/>
</dbReference>
<dbReference type="AlphaFoldDB" id="D8SC54"/>